<dbReference type="Proteomes" id="UP001179952">
    <property type="component" value="Unassembled WGS sequence"/>
</dbReference>
<sequence length="49" mass="5426">MNVIQKKKLSSTNHQCALHIRCASKPETTIRPCGTDGDPINMMESTLLI</sequence>
<name>A0AAV9BS46_ACOGR</name>
<evidence type="ECO:0000313" key="2">
    <source>
        <dbReference type="Proteomes" id="UP001179952"/>
    </source>
</evidence>
<keyword evidence="2" id="KW-1185">Reference proteome</keyword>
<organism evidence="1 2">
    <name type="scientific">Acorus gramineus</name>
    <name type="common">Dwarf sweet flag</name>
    <dbReference type="NCBI Taxonomy" id="55184"/>
    <lineage>
        <taxon>Eukaryota</taxon>
        <taxon>Viridiplantae</taxon>
        <taxon>Streptophyta</taxon>
        <taxon>Embryophyta</taxon>
        <taxon>Tracheophyta</taxon>
        <taxon>Spermatophyta</taxon>
        <taxon>Magnoliopsida</taxon>
        <taxon>Liliopsida</taxon>
        <taxon>Acoraceae</taxon>
        <taxon>Acorus</taxon>
    </lineage>
</organism>
<gene>
    <name evidence="1" type="ORF">QJS04_geneDACA004851</name>
</gene>
<protein>
    <submittedName>
        <fullName evidence="1">Uncharacterized protein</fullName>
    </submittedName>
</protein>
<dbReference type="AlphaFoldDB" id="A0AAV9BS46"/>
<dbReference type="EMBL" id="JAUJYN010000001">
    <property type="protein sequence ID" value="KAK1279329.1"/>
    <property type="molecule type" value="Genomic_DNA"/>
</dbReference>
<reference evidence="1" key="1">
    <citation type="journal article" date="2023" name="Nat. Commun.">
        <title>Diploid and tetraploid genomes of Acorus and the evolution of monocots.</title>
        <authorList>
            <person name="Ma L."/>
            <person name="Liu K.W."/>
            <person name="Li Z."/>
            <person name="Hsiao Y.Y."/>
            <person name="Qi Y."/>
            <person name="Fu T."/>
            <person name="Tang G.D."/>
            <person name="Zhang D."/>
            <person name="Sun W.H."/>
            <person name="Liu D.K."/>
            <person name="Li Y."/>
            <person name="Chen G.Z."/>
            <person name="Liu X.D."/>
            <person name="Liao X.Y."/>
            <person name="Jiang Y.T."/>
            <person name="Yu X."/>
            <person name="Hao Y."/>
            <person name="Huang J."/>
            <person name="Zhao X.W."/>
            <person name="Ke S."/>
            <person name="Chen Y.Y."/>
            <person name="Wu W.L."/>
            <person name="Hsu J.L."/>
            <person name="Lin Y.F."/>
            <person name="Huang M.D."/>
            <person name="Li C.Y."/>
            <person name="Huang L."/>
            <person name="Wang Z.W."/>
            <person name="Zhao X."/>
            <person name="Zhong W.Y."/>
            <person name="Peng D.H."/>
            <person name="Ahmad S."/>
            <person name="Lan S."/>
            <person name="Zhang J.S."/>
            <person name="Tsai W.C."/>
            <person name="Van de Peer Y."/>
            <person name="Liu Z.J."/>
        </authorList>
    </citation>
    <scope>NUCLEOTIDE SEQUENCE</scope>
    <source>
        <strain evidence="1">SCP</strain>
    </source>
</reference>
<proteinExistence type="predicted"/>
<accession>A0AAV9BS46</accession>
<reference evidence="1" key="2">
    <citation type="submission" date="2023-06" db="EMBL/GenBank/DDBJ databases">
        <authorList>
            <person name="Ma L."/>
            <person name="Liu K.-W."/>
            <person name="Li Z."/>
            <person name="Hsiao Y.-Y."/>
            <person name="Qi Y."/>
            <person name="Fu T."/>
            <person name="Tang G."/>
            <person name="Zhang D."/>
            <person name="Sun W.-H."/>
            <person name="Liu D.-K."/>
            <person name="Li Y."/>
            <person name="Chen G.-Z."/>
            <person name="Liu X.-D."/>
            <person name="Liao X.-Y."/>
            <person name="Jiang Y.-T."/>
            <person name="Yu X."/>
            <person name="Hao Y."/>
            <person name="Huang J."/>
            <person name="Zhao X.-W."/>
            <person name="Ke S."/>
            <person name="Chen Y.-Y."/>
            <person name="Wu W.-L."/>
            <person name="Hsu J.-L."/>
            <person name="Lin Y.-F."/>
            <person name="Huang M.-D."/>
            <person name="Li C.-Y."/>
            <person name="Huang L."/>
            <person name="Wang Z.-W."/>
            <person name="Zhao X."/>
            <person name="Zhong W.-Y."/>
            <person name="Peng D.-H."/>
            <person name="Ahmad S."/>
            <person name="Lan S."/>
            <person name="Zhang J.-S."/>
            <person name="Tsai W.-C."/>
            <person name="Van De Peer Y."/>
            <person name="Liu Z.-J."/>
        </authorList>
    </citation>
    <scope>NUCLEOTIDE SEQUENCE</scope>
    <source>
        <strain evidence="1">SCP</strain>
        <tissue evidence="1">Leaves</tissue>
    </source>
</reference>
<evidence type="ECO:0000313" key="1">
    <source>
        <dbReference type="EMBL" id="KAK1279329.1"/>
    </source>
</evidence>
<comment type="caution">
    <text evidence="1">The sequence shown here is derived from an EMBL/GenBank/DDBJ whole genome shotgun (WGS) entry which is preliminary data.</text>
</comment>